<dbReference type="EMBL" id="BMCS01000001">
    <property type="protein sequence ID" value="GGF12812.1"/>
    <property type="molecule type" value="Genomic_DNA"/>
</dbReference>
<evidence type="ECO:0000313" key="5">
    <source>
        <dbReference type="EMBL" id="GGF12812.1"/>
    </source>
</evidence>
<keyword evidence="6" id="KW-1185">Reference proteome</keyword>
<evidence type="ECO:0000259" key="3">
    <source>
        <dbReference type="Pfam" id="PF00534"/>
    </source>
</evidence>
<name>A0ABQ1UAN1_9NOCA</name>
<dbReference type="Gene3D" id="3.40.50.2000">
    <property type="entry name" value="Glycogen Phosphorylase B"/>
    <property type="match status" value="2"/>
</dbReference>
<proteinExistence type="predicted"/>
<dbReference type="RefSeq" id="WP_188486776.1">
    <property type="nucleotide sequence ID" value="NZ_BMCS01000001.1"/>
</dbReference>
<dbReference type="Pfam" id="PF00534">
    <property type="entry name" value="Glycos_transf_1"/>
    <property type="match status" value="1"/>
</dbReference>
<dbReference type="SUPFAM" id="SSF53756">
    <property type="entry name" value="UDP-Glycosyltransferase/glycogen phosphorylase"/>
    <property type="match status" value="1"/>
</dbReference>
<feature type="domain" description="Glycosyl transferase family 1" evidence="3">
    <location>
        <begin position="170"/>
        <end position="330"/>
    </location>
</feature>
<dbReference type="PANTHER" id="PTHR12526">
    <property type="entry name" value="GLYCOSYLTRANSFERASE"/>
    <property type="match status" value="1"/>
</dbReference>
<dbReference type="PANTHER" id="PTHR12526:SF510">
    <property type="entry name" value="D-INOSITOL 3-PHOSPHATE GLYCOSYLTRANSFERASE"/>
    <property type="match status" value="1"/>
</dbReference>
<dbReference type="InterPro" id="IPR001296">
    <property type="entry name" value="Glyco_trans_1"/>
</dbReference>
<dbReference type="CDD" id="cd03801">
    <property type="entry name" value="GT4_PimA-like"/>
    <property type="match status" value="1"/>
</dbReference>
<gene>
    <name evidence="5" type="ORF">GCM10007298_05920</name>
</gene>
<dbReference type="Proteomes" id="UP000632454">
    <property type="component" value="Unassembled WGS sequence"/>
</dbReference>
<evidence type="ECO:0000256" key="2">
    <source>
        <dbReference type="ARBA" id="ARBA00022679"/>
    </source>
</evidence>
<sequence length="348" mass="37527">MTGTEWFGTGRGGLNRYFTDFFAALRDRQDVAVTATAFGDAPTGGSSWGPLTGSTRDRMATSRADRLAPGTIVDRHFALYGPPAREHDGPVVTHFHGPWAAESAAAGESRLAVAAKRTFERRRYRGSDLYVVLSNYFRDVLVERYSVPAERISVIAPGVDLQRFQAADVADSAPMVLCVRRLERRMGIDTLITAWPEIHRRRPDATLVIVGTGGAEDELRAQAARLTGPASIRFLGATTDDELTALYRRATITVVPTRALEGFGLIALESLAAGRAPVVTDVGGLPDSVRGFDDSLVVAPDDAVALADRVAAALDGDRPSADRCRARAEQFTWAACADKHVTAYRGLV</sequence>
<evidence type="ECO:0000313" key="6">
    <source>
        <dbReference type="Proteomes" id="UP000632454"/>
    </source>
</evidence>
<reference evidence="6" key="1">
    <citation type="journal article" date="2019" name="Int. J. Syst. Evol. Microbiol.">
        <title>The Global Catalogue of Microorganisms (GCM) 10K type strain sequencing project: providing services to taxonomists for standard genome sequencing and annotation.</title>
        <authorList>
            <consortium name="The Broad Institute Genomics Platform"/>
            <consortium name="The Broad Institute Genome Sequencing Center for Infectious Disease"/>
            <person name="Wu L."/>
            <person name="Ma J."/>
        </authorList>
    </citation>
    <scope>NUCLEOTIDE SEQUENCE [LARGE SCALE GENOMIC DNA]</scope>
    <source>
        <strain evidence="6">CCM 7855</strain>
    </source>
</reference>
<keyword evidence="2 5" id="KW-0808">Transferase</keyword>
<feature type="domain" description="Glycosyltransferase subfamily 4-like N-terminal" evidence="4">
    <location>
        <begin position="12"/>
        <end position="163"/>
    </location>
</feature>
<dbReference type="GO" id="GO:0016740">
    <property type="term" value="F:transferase activity"/>
    <property type="evidence" value="ECO:0007669"/>
    <property type="project" value="UniProtKB-KW"/>
</dbReference>
<comment type="caution">
    <text evidence="5">The sequence shown here is derived from an EMBL/GenBank/DDBJ whole genome shotgun (WGS) entry which is preliminary data.</text>
</comment>
<accession>A0ABQ1UAN1</accession>
<organism evidence="5 6">
    <name type="scientific">Williamsia phyllosphaerae</name>
    <dbReference type="NCBI Taxonomy" id="885042"/>
    <lineage>
        <taxon>Bacteria</taxon>
        <taxon>Bacillati</taxon>
        <taxon>Actinomycetota</taxon>
        <taxon>Actinomycetes</taxon>
        <taxon>Mycobacteriales</taxon>
        <taxon>Nocardiaceae</taxon>
        <taxon>Williamsia</taxon>
    </lineage>
</organism>
<keyword evidence="1" id="KW-0328">Glycosyltransferase</keyword>
<protein>
    <submittedName>
        <fullName evidence="5">Glycosyl transferase</fullName>
    </submittedName>
</protein>
<evidence type="ECO:0000259" key="4">
    <source>
        <dbReference type="Pfam" id="PF13439"/>
    </source>
</evidence>
<dbReference type="InterPro" id="IPR028098">
    <property type="entry name" value="Glyco_trans_4-like_N"/>
</dbReference>
<evidence type="ECO:0000256" key="1">
    <source>
        <dbReference type="ARBA" id="ARBA00022676"/>
    </source>
</evidence>
<dbReference type="Pfam" id="PF13439">
    <property type="entry name" value="Glyco_transf_4"/>
    <property type="match status" value="1"/>
</dbReference>